<dbReference type="OrthoDB" id="2745134at2759"/>
<feature type="transmembrane region" description="Helical" evidence="1">
    <location>
        <begin position="77"/>
        <end position="105"/>
    </location>
</feature>
<feature type="transmembrane region" description="Helical" evidence="1">
    <location>
        <begin position="111"/>
        <end position="134"/>
    </location>
</feature>
<sequence length="235" mass="26878">LIFFEYIVTFSEEVYVIWQARLTTVTAIFALNHYLLVVQGINFALDAIWWHTPLVSRCDSNSEIFDLKFMKRLIDKLLGFSAFRTYAVSGHQIIPALLVLLLGLAPVGANLVIVFVARICPAASDLIVVLLTWFKTFRLAIEVRKLQLRGSISTVLMRDGEYVWLSWVIHAKPYEQPIQGTLYFMYVGLCHSALSRLCSSTVHQGPFASQHPRDRDYTPLREFTGKFIHTTPWPL</sequence>
<dbReference type="GeneID" id="63820831"/>
<protein>
    <recommendedName>
        <fullName evidence="2">DUF6533 domain-containing protein</fullName>
    </recommendedName>
</protein>
<dbReference type="Proteomes" id="UP000076871">
    <property type="component" value="Unassembled WGS sequence"/>
</dbReference>
<feature type="non-terminal residue" evidence="3">
    <location>
        <position position="1"/>
    </location>
</feature>
<dbReference type="RefSeq" id="XP_040768427.1">
    <property type="nucleotide sequence ID" value="XM_040903801.1"/>
</dbReference>
<keyword evidence="1" id="KW-0812">Transmembrane</keyword>
<evidence type="ECO:0000313" key="4">
    <source>
        <dbReference type="Proteomes" id="UP000076871"/>
    </source>
</evidence>
<gene>
    <name evidence="3" type="ORF">LAESUDRAFT_643679</name>
</gene>
<organism evidence="3 4">
    <name type="scientific">Laetiporus sulphureus 93-53</name>
    <dbReference type="NCBI Taxonomy" id="1314785"/>
    <lineage>
        <taxon>Eukaryota</taxon>
        <taxon>Fungi</taxon>
        <taxon>Dikarya</taxon>
        <taxon>Basidiomycota</taxon>
        <taxon>Agaricomycotina</taxon>
        <taxon>Agaricomycetes</taxon>
        <taxon>Polyporales</taxon>
        <taxon>Laetiporus</taxon>
    </lineage>
</organism>
<keyword evidence="4" id="KW-1185">Reference proteome</keyword>
<name>A0A165GR17_9APHY</name>
<proteinExistence type="predicted"/>
<accession>A0A165GR17</accession>
<evidence type="ECO:0000313" key="3">
    <source>
        <dbReference type="EMBL" id="KZT10687.1"/>
    </source>
</evidence>
<feature type="domain" description="DUF6533" evidence="2">
    <location>
        <begin position="1"/>
        <end position="36"/>
    </location>
</feature>
<dbReference type="InterPro" id="IPR045340">
    <property type="entry name" value="DUF6533"/>
</dbReference>
<keyword evidence="1" id="KW-0472">Membrane</keyword>
<keyword evidence="1" id="KW-1133">Transmembrane helix</keyword>
<dbReference type="InParanoid" id="A0A165GR17"/>
<reference evidence="3 4" key="1">
    <citation type="journal article" date="2016" name="Mol. Biol. Evol.">
        <title>Comparative Genomics of Early-Diverging Mushroom-Forming Fungi Provides Insights into the Origins of Lignocellulose Decay Capabilities.</title>
        <authorList>
            <person name="Nagy L.G."/>
            <person name="Riley R."/>
            <person name="Tritt A."/>
            <person name="Adam C."/>
            <person name="Daum C."/>
            <person name="Floudas D."/>
            <person name="Sun H."/>
            <person name="Yadav J.S."/>
            <person name="Pangilinan J."/>
            <person name="Larsson K.H."/>
            <person name="Matsuura K."/>
            <person name="Barry K."/>
            <person name="Labutti K."/>
            <person name="Kuo R."/>
            <person name="Ohm R.A."/>
            <person name="Bhattacharya S.S."/>
            <person name="Shirouzu T."/>
            <person name="Yoshinaga Y."/>
            <person name="Martin F.M."/>
            <person name="Grigoriev I.V."/>
            <person name="Hibbett D.S."/>
        </authorList>
    </citation>
    <scope>NUCLEOTIDE SEQUENCE [LARGE SCALE GENOMIC DNA]</scope>
    <source>
        <strain evidence="3 4">93-53</strain>
    </source>
</reference>
<evidence type="ECO:0000256" key="1">
    <source>
        <dbReference type="SAM" id="Phobius"/>
    </source>
</evidence>
<dbReference type="EMBL" id="KV427608">
    <property type="protein sequence ID" value="KZT10687.1"/>
    <property type="molecule type" value="Genomic_DNA"/>
</dbReference>
<dbReference type="Pfam" id="PF20151">
    <property type="entry name" value="DUF6533"/>
    <property type="match status" value="1"/>
</dbReference>
<dbReference type="AlphaFoldDB" id="A0A165GR17"/>
<evidence type="ECO:0000259" key="2">
    <source>
        <dbReference type="Pfam" id="PF20151"/>
    </source>
</evidence>